<keyword evidence="1 2" id="KW-0732">Signal</keyword>
<dbReference type="GO" id="GO:0016788">
    <property type="term" value="F:hydrolase activity, acting on ester bonds"/>
    <property type="evidence" value="ECO:0007669"/>
    <property type="project" value="InterPro"/>
</dbReference>
<evidence type="ECO:0008006" key="5">
    <source>
        <dbReference type="Google" id="ProtNLM"/>
    </source>
</evidence>
<organism evidence="3 4">
    <name type="scientific">Echria macrotheca</name>
    <dbReference type="NCBI Taxonomy" id="438768"/>
    <lineage>
        <taxon>Eukaryota</taxon>
        <taxon>Fungi</taxon>
        <taxon>Dikarya</taxon>
        <taxon>Ascomycota</taxon>
        <taxon>Pezizomycotina</taxon>
        <taxon>Sordariomycetes</taxon>
        <taxon>Sordariomycetidae</taxon>
        <taxon>Sordariales</taxon>
        <taxon>Schizotheciaceae</taxon>
        <taxon>Echria</taxon>
    </lineage>
</organism>
<dbReference type="Proteomes" id="UP001239445">
    <property type="component" value="Unassembled WGS sequence"/>
</dbReference>
<evidence type="ECO:0000313" key="3">
    <source>
        <dbReference type="EMBL" id="KAK1760285.1"/>
    </source>
</evidence>
<protein>
    <recommendedName>
        <fullName evidence="5">Acetylesterase</fullName>
    </recommendedName>
</protein>
<dbReference type="InterPro" id="IPR036514">
    <property type="entry name" value="SGNH_hydro_sf"/>
</dbReference>
<dbReference type="PANTHER" id="PTHR45642">
    <property type="entry name" value="GDSL ESTERASE/LIPASE EXL3"/>
    <property type="match status" value="1"/>
</dbReference>
<proteinExistence type="predicted"/>
<dbReference type="PANTHER" id="PTHR45642:SF139">
    <property type="entry name" value="SGNH HYDROLASE-TYPE ESTERASE DOMAIN-CONTAINING PROTEIN"/>
    <property type="match status" value="1"/>
</dbReference>
<accession>A0AAJ0BLQ7</accession>
<evidence type="ECO:0000256" key="2">
    <source>
        <dbReference type="SAM" id="SignalP"/>
    </source>
</evidence>
<comment type="caution">
    <text evidence="3">The sequence shown here is derived from an EMBL/GenBank/DDBJ whole genome shotgun (WGS) entry which is preliminary data.</text>
</comment>
<reference evidence="3" key="1">
    <citation type="submission" date="2023-06" db="EMBL/GenBank/DDBJ databases">
        <title>Genome-scale phylogeny and comparative genomics of the fungal order Sordariales.</title>
        <authorList>
            <consortium name="Lawrence Berkeley National Laboratory"/>
            <person name="Hensen N."/>
            <person name="Bonometti L."/>
            <person name="Westerberg I."/>
            <person name="Brannstrom I.O."/>
            <person name="Guillou S."/>
            <person name="Cros-Aarteil S."/>
            <person name="Calhoun S."/>
            <person name="Haridas S."/>
            <person name="Kuo A."/>
            <person name="Mondo S."/>
            <person name="Pangilinan J."/>
            <person name="Riley R."/>
            <person name="Labutti K."/>
            <person name="Andreopoulos B."/>
            <person name="Lipzen A."/>
            <person name="Chen C."/>
            <person name="Yanf M."/>
            <person name="Daum C."/>
            <person name="Ng V."/>
            <person name="Clum A."/>
            <person name="Steindorff A."/>
            <person name="Ohm R."/>
            <person name="Martin F."/>
            <person name="Silar P."/>
            <person name="Natvig D."/>
            <person name="Lalanne C."/>
            <person name="Gautier V."/>
            <person name="Ament-Velasquez S.L."/>
            <person name="Kruys A."/>
            <person name="Hutchinson M.I."/>
            <person name="Powell A.J."/>
            <person name="Barry K."/>
            <person name="Miller A.N."/>
            <person name="Grigoriev I.V."/>
            <person name="Debuchy R."/>
            <person name="Gladieux P."/>
            <person name="Thoren M.H."/>
            <person name="Johannesson H."/>
        </authorList>
    </citation>
    <scope>NUCLEOTIDE SEQUENCE</scope>
    <source>
        <strain evidence="3">PSN4</strain>
    </source>
</reference>
<evidence type="ECO:0000256" key="1">
    <source>
        <dbReference type="ARBA" id="ARBA00022729"/>
    </source>
</evidence>
<dbReference type="CDD" id="cd01846">
    <property type="entry name" value="fatty_acyltransferase_like"/>
    <property type="match status" value="1"/>
</dbReference>
<sequence length="319" mass="34188">MIALRSFAIALPVFITTIFSLPGSSDSSPEIQHEHEPRSTTAVSPSGIKYLITFGDSYSQTGFNITSAKPSPANPLGNPPFPGWTASGGENWIGFLTASYNASVIYTYNFAYGGATTNASLVTPWKPEVLSFVDQVALFEGNVGGMVMKKGWRAEDVLVGVWMGVNDVGNGWWKEDWETVLGEVMDSYFGELGRVWGTGARNFVLLGVPPINKTPSVLTQPVSSQTAEAAAIAKYNDALAARLAAFITAHPGVTATLVDTSVPFNKALDNPTKYGAPNATCYNGDGVSCLWFNDYHPGVAINRLVAEEVARGWPGFFKV</sequence>
<dbReference type="InterPro" id="IPR001087">
    <property type="entry name" value="GDSL"/>
</dbReference>
<dbReference type="EMBL" id="MU839827">
    <property type="protein sequence ID" value="KAK1760285.1"/>
    <property type="molecule type" value="Genomic_DNA"/>
</dbReference>
<keyword evidence="4" id="KW-1185">Reference proteome</keyword>
<dbReference type="Pfam" id="PF00657">
    <property type="entry name" value="Lipase_GDSL"/>
    <property type="match status" value="1"/>
</dbReference>
<dbReference type="SUPFAM" id="SSF52266">
    <property type="entry name" value="SGNH hydrolase"/>
    <property type="match status" value="1"/>
</dbReference>
<name>A0AAJ0BLQ7_9PEZI</name>
<dbReference type="Gene3D" id="3.40.50.1110">
    <property type="entry name" value="SGNH hydrolase"/>
    <property type="match status" value="1"/>
</dbReference>
<evidence type="ECO:0000313" key="4">
    <source>
        <dbReference type="Proteomes" id="UP001239445"/>
    </source>
</evidence>
<feature type="chain" id="PRO_5042491523" description="Acetylesterase" evidence="2">
    <location>
        <begin position="28"/>
        <end position="319"/>
    </location>
</feature>
<dbReference type="InterPro" id="IPR050592">
    <property type="entry name" value="GDSL_lipolytic_enzyme"/>
</dbReference>
<gene>
    <name evidence="3" type="ORF">QBC47DRAFT_427356</name>
</gene>
<dbReference type="AlphaFoldDB" id="A0AAJ0BLQ7"/>
<feature type="signal peptide" evidence="2">
    <location>
        <begin position="1"/>
        <end position="27"/>
    </location>
</feature>